<protein>
    <submittedName>
        <fullName evidence="1">Uncharacterized protein</fullName>
    </submittedName>
</protein>
<evidence type="ECO:0000313" key="1">
    <source>
        <dbReference type="EMBL" id="KAJ8678037.1"/>
    </source>
</evidence>
<dbReference type="EMBL" id="CM056742">
    <property type="protein sequence ID" value="KAJ8678037.1"/>
    <property type="molecule type" value="Genomic_DNA"/>
</dbReference>
<gene>
    <name evidence="1" type="ORF">QAD02_013824</name>
</gene>
<reference evidence="1" key="1">
    <citation type="submission" date="2023-04" db="EMBL/GenBank/DDBJ databases">
        <title>A chromosome-level genome assembly of the parasitoid wasp Eretmocerus hayati.</title>
        <authorList>
            <person name="Zhong Y."/>
            <person name="Liu S."/>
            <person name="Liu Y."/>
        </authorList>
    </citation>
    <scope>NUCLEOTIDE SEQUENCE</scope>
    <source>
        <strain evidence="1">ZJU_SS_LIU_2023</strain>
    </source>
</reference>
<dbReference type="Proteomes" id="UP001239111">
    <property type="component" value="Chromosome 2"/>
</dbReference>
<sequence>MEGLPELSDWELEIGLSMGDDDETSLDRFVTAIAGQNDGSQAMGMNTAEGTGPSHDMGQLDCLLEGLSSQNPVETGNQEAVTSSSSGNPSEPTRRDFCTPLDIGGLQIQGREATMPAESTTGGPVVIELNSPEPTPGTSQETCRPRGRMSMVKRLNACLKKGKSVDPLPLTKDQMRHLRDKLKRIPACQDMLRIIDTESMEYFVKSVELQDSQHAGPGDLNLVHRQNHGQNIEEERQRVIEVHDPQRIGLRKPLQQHFPMLSHADLFTSLFYNINMVSTLGLQCSEILARGDAIINARNSLMTAERAEYSARAEAILLANTQALQDELLFKDRFICVSSFKLAPKLSWEGNMELHTVDDKEIKNVFIEFLKIDNFNLRVENETMGTTERRRKKHIIFNEADLFRCWYALEHKPNSFTPMMLVTKAAYSLKPKYIQLGHIYSVTLFGRNDELENEEQSSTGARVTSDGENVISVVTDLRIDTEDIEELFSSDLEDETVPRSIKRKVRVLVQHLRNVEDLPPKRQRKSVMNGKFRDYSCRSPSD</sequence>
<accession>A0ACC2P3S1</accession>
<comment type="caution">
    <text evidence="1">The sequence shown here is derived from an EMBL/GenBank/DDBJ whole genome shotgun (WGS) entry which is preliminary data.</text>
</comment>
<name>A0ACC2P3S1_9HYME</name>
<organism evidence="1 2">
    <name type="scientific">Eretmocerus hayati</name>
    <dbReference type="NCBI Taxonomy" id="131215"/>
    <lineage>
        <taxon>Eukaryota</taxon>
        <taxon>Metazoa</taxon>
        <taxon>Ecdysozoa</taxon>
        <taxon>Arthropoda</taxon>
        <taxon>Hexapoda</taxon>
        <taxon>Insecta</taxon>
        <taxon>Pterygota</taxon>
        <taxon>Neoptera</taxon>
        <taxon>Endopterygota</taxon>
        <taxon>Hymenoptera</taxon>
        <taxon>Apocrita</taxon>
        <taxon>Proctotrupomorpha</taxon>
        <taxon>Chalcidoidea</taxon>
        <taxon>Aphelinidae</taxon>
        <taxon>Aphelininae</taxon>
        <taxon>Eretmocerus</taxon>
    </lineage>
</organism>
<evidence type="ECO:0000313" key="2">
    <source>
        <dbReference type="Proteomes" id="UP001239111"/>
    </source>
</evidence>
<keyword evidence="2" id="KW-1185">Reference proteome</keyword>
<proteinExistence type="predicted"/>